<sequence>MTIIKKGFNLQLYPNEEQTKMLSRTFGCVRFVYNQMLNMQKERHDNGGKYVSTYGMNYVLTQLKRENAWLKEADATALTSANDHLNAAFQKLFSGQGGYPKFKSKKTCTDSYTSKCVNGNIYVIDAHHIQIPKIGAIYFRSGKLPHGKIKSITVHQNPDGRICASVLCEYNEADFPKTGRSVGVDVGLKDLAILSDGTKIPLPRWDKSEDDHLHYWQKIAARRLRKAKEAMKADPSLKLTDFKNYQKARKMCAKIHAHIANQRKDYLDKVTTALVRKYDVIVIEDLKTKDMMHNHHLARAIANAGWSEFAGMLEYKCAFYGKTLIKTDPAYTSQTCSACGEVNNRLGYNHYGWLKVREWTCPACGAHHDRDINAAKNILMAASAA</sequence>
<feature type="domain" description="Cas12f1-like TNB" evidence="9">
    <location>
        <begin position="306"/>
        <end position="378"/>
    </location>
</feature>
<dbReference type="InterPro" id="IPR051399">
    <property type="entry name" value="RNA-guided_DNA_endo/Transpos"/>
</dbReference>
<dbReference type="InterPro" id="IPR001959">
    <property type="entry name" value="Transposase"/>
</dbReference>
<evidence type="ECO:0000259" key="8">
    <source>
        <dbReference type="Pfam" id="PF01385"/>
    </source>
</evidence>
<dbReference type="InterPro" id="IPR021027">
    <property type="entry name" value="Transposase_put_HTH"/>
</dbReference>
<dbReference type="InterPro" id="IPR010095">
    <property type="entry name" value="Cas12f1-like_TNB"/>
</dbReference>
<evidence type="ECO:0000256" key="5">
    <source>
        <dbReference type="ARBA" id="ARBA00022833"/>
    </source>
</evidence>
<dbReference type="GO" id="GO:0003677">
    <property type="term" value="F:DNA binding"/>
    <property type="evidence" value="ECO:0007669"/>
    <property type="project" value="UniProtKB-KW"/>
</dbReference>
<dbReference type="NCBIfam" id="NF040570">
    <property type="entry name" value="guided_TnpB"/>
    <property type="match status" value="1"/>
</dbReference>
<keyword evidence="7" id="KW-0233">DNA recombination</keyword>
<evidence type="ECO:0000313" key="11">
    <source>
        <dbReference type="EMBL" id="MSS58739.1"/>
    </source>
</evidence>
<protein>
    <submittedName>
        <fullName evidence="11">IS200/IS605 family element transposase accessory protein TnpB</fullName>
    </submittedName>
</protein>
<evidence type="ECO:0000259" key="9">
    <source>
        <dbReference type="Pfam" id="PF07282"/>
    </source>
</evidence>
<accession>A0A7X2NSH4</accession>
<dbReference type="GO" id="GO:0046872">
    <property type="term" value="F:metal ion binding"/>
    <property type="evidence" value="ECO:0007669"/>
    <property type="project" value="UniProtKB-KW"/>
</dbReference>
<name>A0A7X2NSH4_9FIRM</name>
<dbReference type="PANTHER" id="PTHR30405">
    <property type="entry name" value="TRANSPOSASE"/>
    <property type="match status" value="1"/>
</dbReference>
<comment type="caution">
    <text evidence="11">The sequence shown here is derived from an EMBL/GenBank/DDBJ whole genome shotgun (WGS) entry which is preliminary data.</text>
</comment>
<evidence type="ECO:0000256" key="2">
    <source>
        <dbReference type="ARBA" id="ARBA00011044"/>
    </source>
</evidence>
<evidence type="ECO:0000256" key="1">
    <source>
        <dbReference type="ARBA" id="ARBA00008761"/>
    </source>
</evidence>
<dbReference type="PANTHER" id="PTHR30405:SF25">
    <property type="entry name" value="RNA-GUIDED DNA ENDONUCLEASE INSQ-RELATED"/>
    <property type="match status" value="1"/>
</dbReference>
<dbReference type="RefSeq" id="WP_154504631.1">
    <property type="nucleotide sequence ID" value="NZ_VUMN01000015.1"/>
</dbReference>
<comment type="similarity">
    <text evidence="1">In the C-terminal section; belongs to the transposase 35 family.</text>
</comment>
<evidence type="ECO:0000256" key="6">
    <source>
        <dbReference type="ARBA" id="ARBA00023125"/>
    </source>
</evidence>
<evidence type="ECO:0000259" key="10">
    <source>
        <dbReference type="Pfam" id="PF12323"/>
    </source>
</evidence>
<dbReference type="GO" id="GO:0032196">
    <property type="term" value="P:transposition"/>
    <property type="evidence" value="ECO:0007669"/>
    <property type="project" value="UniProtKB-KW"/>
</dbReference>
<dbReference type="NCBIfam" id="TIGR01766">
    <property type="entry name" value="IS200/IS605 family accessory protein TnpB-like domain"/>
    <property type="match status" value="1"/>
</dbReference>
<proteinExistence type="inferred from homology"/>
<keyword evidence="6" id="KW-0238">DNA-binding</keyword>
<evidence type="ECO:0000256" key="3">
    <source>
        <dbReference type="ARBA" id="ARBA00022578"/>
    </source>
</evidence>
<dbReference type="Proteomes" id="UP000461880">
    <property type="component" value="Unassembled WGS sequence"/>
</dbReference>
<comment type="similarity">
    <text evidence="2">In the N-terminal section; belongs to the transposase 2 family.</text>
</comment>
<dbReference type="Pfam" id="PF12323">
    <property type="entry name" value="HTH_OrfB_IS605"/>
    <property type="match status" value="1"/>
</dbReference>
<evidence type="ECO:0000256" key="7">
    <source>
        <dbReference type="ARBA" id="ARBA00023172"/>
    </source>
</evidence>
<dbReference type="Pfam" id="PF07282">
    <property type="entry name" value="Cas12f1-like_TNB"/>
    <property type="match status" value="1"/>
</dbReference>
<keyword evidence="12" id="KW-1185">Reference proteome</keyword>
<organism evidence="11 12">
    <name type="scientific">Stecheria intestinalis</name>
    <dbReference type="NCBI Taxonomy" id="2606630"/>
    <lineage>
        <taxon>Bacteria</taxon>
        <taxon>Bacillati</taxon>
        <taxon>Bacillota</taxon>
        <taxon>Erysipelotrichia</taxon>
        <taxon>Erysipelotrichales</taxon>
        <taxon>Erysipelotrichaceae</taxon>
        <taxon>Stecheria</taxon>
    </lineage>
</organism>
<dbReference type="GO" id="GO:0006310">
    <property type="term" value="P:DNA recombination"/>
    <property type="evidence" value="ECO:0007669"/>
    <property type="project" value="UniProtKB-KW"/>
</dbReference>
<keyword evidence="3" id="KW-0815">Transposition</keyword>
<evidence type="ECO:0000256" key="4">
    <source>
        <dbReference type="ARBA" id="ARBA00022723"/>
    </source>
</evidence>
<dbReference type="AlphaFoldDB" id="A0A7X2NSH4"/>
<gene>
    <name evidence="11" type="ORF">FYJ51_07445</name>
</gene>
<dbReference type="Pfam" id="PF01385">
    <property type="entry name" value="OrfB_IS605"/>
    <property type="match status" value="1"/>
</dbReference>
<evidence type="ECO:0000313" key="12">
    <source>
        <dbReference type="Proteomes" id="UP000461880"/>
    </source>
</evidence>
<feature type="domain" description="Transposase putative helix-turn-helix" evidence="10">
    <location>
        <begin position="1"/>
        <end position="49"/>
    </location>
</feature>
<feature type="domain" description="Probable transposase IS891/IS1136/IS1341" evidence="8">
    <location>
        <begin position="173"/>
        <end position="293"/>
    </location>
</feature>
<keyword evidence="4" id="KW-0479">Metal-binding</keyword>
<reference evidence="11 12" key="1">
    <citation type="submission" date="2019-08" db="EMBL/GenBank/DDBJ databases">
        <title>In-depth cultivation of the pig gut microbiome towards novel bacterial diversity and tailored functional studies.</title>
        <authorList>
            <person name="Wylensek D."/>
            <person name="Hitch T.C.A."/>
            <person name="Clavel T."/>
        </authorList>
    </citation>
    <scope>NUCLEOTIDE SEQUENCE [LARGE SCALE GENOMIC DNA]</scope>
    <source>
        <strain evidence="11 12">Oil+RF-744-GAM-WT-6</strain>
    </source>
</reference>
<dbReference type="EMBL" id="VUMN01000015">
    <property type="protein sequence ID" value="MSS58739.1"/>
    <property type="molecule type" value="Genomic_DNA"/>
</dbReference>
<keyword evidence="5" id="KW-0862">Zinc</keyword>